<accession>A0ABX0TYP7</accession>
<sequence length="279" mass="30637">MGGRFKLRYASHLGIRGTHEPLFAATVGSLDPIDHIAFAAEQGFAGVEDNFFKTRDPSEQSRMGDAFARFGLELGCVLSSVVPNTAWIRDDAEACAAVDAEIACSIEAVKRAGGRYIVVAPPRDLRAPVSYQMAALIKHMRRLAPLAEREGMILCIEMTSEPRLPGQLLHHIADANTIALAVDSPAVKLLLDVFHVQMMDGNILYNLSQVWDNVAIAQIADVPNRTEIGIGEVNWRTVLRHFSDQRFPGLIEYEIFPSKPGIEGEKAALQALRDFDACL</sequence>
<evidence type="ECO:0000313" key="5">
    <source>
        <dbReference type="Proteomes" id="UP000727456"/>
    </source>
</evidence>
<keyword evidence="5" id="KW-1185">Reference proteome</keyword>
<dbReference type="PANTHER" id="PTHR43489:SF6">
    <property type="entry name" value="HYDROXYPYRUVATE ISOMERASE-RELATED"/>
    <property type="match status" value="1"/>
</dbReference>
<feature type="domain" description="Xylose isomerase-like TIM barrel" evidence="3">
    <location>
        <begin position="36"/>
        <end position="273"/>
    </location>
</feature>
<dbReference type="SUPFAM" id="SSF51658">
    <property type="entry name" value="Xylose isomerase-like"/>
    <property type="match status" value="1"/>
</dbReference>
<evidence type="ECO:0000256" key="1">
    <source>
        <dbReference type="ARBA" id="ARBA00023235"/>
    </source>
</evidence>
<keyword evidence="1 2" id="KW-0413">Isomerase</keyword>
<gene>
    <name evidence="4" type="ORF">FHS31_002380</name>
</gene>
<dbReference type="EMBL" id="JAAOZC010000006">
    <property type="protein sequence ID" value="NIJ08756.1"/>
    <property type="molecule type" value="Genomic_DNA"/>
</dbReference>
<comment type="caution">
    <text evidence="4">The sequence shown here is derived from an EMBL/GenBank/DDBJ whole genome shotgun (WGS) entry which is preliminary data.</text>
</comment>
<dbReference type="InterPro" id="IPR036237">
    <property type="entry name" value="Xyl_isomerase-like_sf"/>
</dbReference>
<proteinExistence type="inferred from homology"/>
<reference evidence="4 5" key="1">
    <citation type="submission" date="2020-03" db="EMBL/GenBank/DDBJ databases">
        <title>Genomic Encyclopedia of Type Strains, Phase III (KMG-III): the genomes of soil and plant-associated and newly described type strains.</title>
        <authorList>
            <person name="Whitman W."/>
        </authorList>
    </citation>
    <scope>NUCLEOTIDE SEQUENCE [LARGE SCALE GENOMIC DNA]</scope>
    <source>
        <strain evidence="4 5">CECT 8804</strain>
    </source>
</reference>
<dbReference type="InterPro" id="IPR013022">
    <property type="entry name" value="Xyl_isomerase-like_TIM-brl"/>
</dbReference>
<dbReference type="Proteomes" id="UP000727456">
    <property type="component" value="Unassembled WGS sequence"/>
</dbReference>
<evidence type="ECO:0000259" key="3">
    <source>
        <dbReference type="Pfam" id="PF01261"/>
    </source>
</evidence>
<dbReference type="GO" id="GO:0008903">
    <property type="term" value="F:hydroxypyruvate isomerase activity"/>
    <property type="evidence" value="ECO:0007669"/>
    <property type="project" value="UniProtKB-EC"/>
</dbReference>
<protein>
    <submittedName>
        <fullName evidence="4">Hydroxypyruvate isomerase</fullName>
        <ecNumber evidence="4">5.3.1.22</ecNumber>
    </submittedName>
</protein>
<dbReference type="PIRSF" id="PIRSF006241">
    <property type="entry name" value="HyI"/>
    <property type="match status" value="1"/>
</dbReference>
<dbReference type="InterPro" id="IPR026040">
    <property type="entry name" value="HyI-like"/>
</dbReference>
<organism evidence="4 5">
    <name type="scientific">Sphingomonas vulcanisoli</name>
    <dbReference type="NCBI Taxonomy" id="1658060"/>
    <lineage>
        <taxon>Bacteria</taxon>
        <taxon>Pseudomonadati</taxon>
        <taxon>Pseudomonadota</taxon>
        <taxon>Alphaproteobacteria</taxon>
        <taxon>Sphingomonadales</taxon>
        <taxon>Sphingomonadaceae</taxon>
        <taxon>Sphingomonas</taxon>
    </lineage>
</organism>
<name>A0ABX0TYP7_9SPHN</name>
<dbReference type="RefSeq" id="WP_167073724.1">
    <property type="nucleotide sequence ID" value="NZ_JAAOZC010000006.1"/>
</dbReference>
<dbReference type="PANTHER" id="PTHR43489">
    <property type="entry name" value="ISOMERASE"/>
    <property type="match status" value="1"/>
</dbReference>
<dbReference type="EC" id="5.3.1.22" evidence="4"/>
<evidence type="ECO:0000256" key="2">
    <source>
        <dbReference type="PIRNR" id="PIRNR006241"/>
    </source>
</evidence>
<dbReference type="Gene3D" id="3.20.20.150">
    <property type="entry name" value="Divalent-metal-dependent TIM barrel enzymes"/>
    <property type="match status" value="1"/>
</dbReference>
<evidence type="ECO:0000313" key="4">
    <source>
        <dbReference type="EMBL" id="NIJ08756.1"/>
    </source>
</evidence>
<dbReference type="Pfam" id="PF01261">
    <property type="entry name" value="AP_endonuc_2"/>
    <property type="match status" value="1"/>
</dbReference>
<dbReference type="InterPro" id="IPR050417">
    <property type="entry name" value="Sugar_Epim/Isomerase"/>
</dbReference>
<comment type="similarity">
    <text evidence="2">Belongs to the hyi family.</text>
</comment>